<feature type="signal peptide" evidence="7">
    <location>
        <begin position="1"/>
        <end position="20"/>
    </location>
</feature>
<name>A0A3B3Y1I4_9TELE</name>
<comment type="subcellular location">
    <subcellularLocation>
        <location evidence="1">Secreted</location>
    </subcellularLocation>
</comment>
<dbReference type="SMART" id="SM00059">
    <property type="entry name" value="FN2"/>
    <property type="match status" value="4"/>
</dbReference>
<reference evidence="9" key="2">
    <citation type="submission" date="2025-09" db="UniProtKB">
        <authorList>
            <consortium name="Ensembl"/>
        </authorList>
    </citation>
    <scope>IDENTIFICATION</scope>
</reference>
<dbReference type="GO" id="GO:0008201">
    <property type="term" value="F:heparin binding"/>
    <property type="evidence" value="ECO:0007669"/>
    <property type="project" value="TreeGrafter"/>
</dbReference>
<feature type="disulfide bond" evidence="6">
    <location>
        <begin position="179"/>
        <end position="206"/>
    </location>
</feature>
<feature type="disulfide bond" evidence="6">
    <location>
        <begin position="65"/>
        <end position="91"/>
    </location>
</feature>
<dbReference type="Pfam" id="PF00040">
    <property type="entry name" value="fn2"/>
    <property type="match status" value="4"/>
</dbReference>
<comment type="caution">
    <text evidence="6">Lacks conserved residue(s) required for the propagation of feature annotation.</text>
</comment>
<dbReference type="CDD" id="cd00062">
    <property type="entry name" value="FN2"/>
    <property type="match status" value="3"/>
</dbReference>
<evidence type="ECO:0000256" key="1">
    <source>
        <dbReference type="ARBA" id="ARBA00004613"/>
    </source>
</evidence>
<accession>A0A3B3Y1I4</accession>
<dbReference type="FunFam" id="2.10.10.10:FF:000001">
    <property type="entry name" value="Fibronectin 1a isoform 1"/>
    <property type="match status" value="2"/>
</dbReference>
<feature type="chain" id="PRO_5017198577" description="Fibronectin type-II domain-containing protein" evidence="7">
    <location>
        <begin position="21"/>
        <end position="249"/>
    </location>
</feature>
<dbReference type="InterPro" id="IPR013806">
    <property type="entry name" value="Kringle-like"/>
</dbReference>
<keyword evidence="4" id="KW-0677">Repeat</keyword>
<dbReference type="InterPro" id="IPR051666">
    <property type="entry name" value="SP_Capacitation_Regulator"/>
</dbReference>
<feature type="disulfide bond" evidence="6">
    <location>
        <begin position="79"/>
        <end position="106"/>
    </location>
</feature>
<keyword evidence="3" id="KW-0964">Secreted</keyword>
<dbReference type="GO" id="GO:0005576">
    <property type="term" value="C:extracellular region"/>
    <property type="evidence" value="ECO:0007669"/>
    <property type="project" value="UniProtKB-SubCell"/>
</dbReference>
<dbReference type="PROSITE" id="PS51092">
    <property type="entry name" value="FN2_2"/>
    <property type="match status" value="4"/>
</dbReference>
<feature type="disulfide bond" evidence="6">
    <location>
        <begin position="165"/>
        <end position="191"/>
    </location>
</feature>
<evidence type="ECO:0000313" key="10">
    <source>
        <dbReference type="Proteomes" id="UP000261480"/>
    </source>
</evidence>
<keyword evidence="10" id="KW-1185">Reference proteome</keyword>
<dbReference type="PRINTS" id="PR00013">
    <property type="entry name" value="FNTYPEII"/>
</dbReference>
<protein>
    <recommendedName>
        <fullName evidence="8">Fibronectin type-II domain-containing protein</fullName>
    </recommendedName>
</protein>
<keyword evidence="7" id="KW-0732">Signal</keyword>
<organism evidence="9 10">
    <name type="scientific">Poecilia mexicana</name>
    <dbReference type="NCBI Taxonomy" id="48701"/>
    <lineage>
        <taxon>Eukaryota</taxon>
        <taxon>Metazoa</taxon>
        <taxon>Chordata</taxon>
        <taxon>Craniata</taxon>
        <taxon>Vertebrata</taxon>
        <taxon>Euteleostomi</taxon>
        <taxon>Actinopterygii</taxon>
        <taxon>Neopterygii</taxon>
        <taxon>Teleostei</taxon>
        <taxon>Neoteleostei</taxon>
        <taxon>Acanthomorphata</taxon>
        <taxon>Ovalentaria</taxon>
        <taxon>Atherinomorphae</taxon>
        <taxon>Cyprinodontiformes</taxon>
        <taxon>Poeciliidae</taxon>
        <taxon>Poeciliinae</taxon>
        <taxon>Poecilia</taxon>
    </lineage>
</organism>
<evidence type="ECO:0000256" key="6">
    <source>
        <dbReference type="PROSITE-ProRule" id="PRU00479"/>
    </source>
</evidence>
<dbReference type="GO" id="GO:0009986">
    <property type="term" value="C:cell surface"/>
    <property type="evidence" value="ECO:0007669"/>
    <property type="project" value="TreeGrafter"/>
</dbReference>
<dbReference type="AlphaFoldDB" id="A0A3B3Y1I4"/>
<evidence type="ECO:0000256" key="7">
    <source>
        <dbReference type="SAM" id="SignalP"/>
    </source>
</evidence>
<dbReference type="InterPro" id="IPR036943">
    <property type="entry name" value="FN_type2_sf"/>
</dbReference>
<dbReference type="SUPFAM" id="SSF57440">
    <property type="entry name" value="Kringle-like"/>
    <property type="match status" value="4"/>
</dbReference>
<reference evidence="9" key="1">
    <citation type="submission" date="2025-08" db="UniProtKB">
        <authorList>
            <consortium name="Ensembl"/>
        </authorList>
    </citation>
    <scope>IDENTIFICATION</scope>
</reference>
<dbReference type="Gene3D" id="2.10.10.10">
    <property type="entry name" value="Fibronectin, type II, collagen-binding"/>
    <property type="match status" value="4"/>
</dbReference>
<evidence type="ECO:0000259" key="8">
    <source>
        <dbReference type="PROSITE" id="PS51092"/>
    </source>
</evidence>
<proteinExistence type="inferred from homology"/>
<dbReference type="Proteomes" id="UP000261480">
    <property type="component" value="Unplaced"/>
</dbReference>
<evidence type="ECO:0000256" key="4">
    <source>
        <dbReference type="ARBA" id="ARBA00022737"/>
    </source>
</evidence>
<feature type="domain" description="Fibronectin type-II" evidence="8">
    <location>
        <begin position="18"/>
        <end position="67"/>
    </location>
</feature>
<dbReference type="STRING" id="48701.ENSPMEP00000021224"/>
<evidence type="ECO:0000256" key="5">
    <source>
        <dbReference type="ARBA" id="ARBA00023157"/>
    </source>
</evidence>
<dbReference type="PANTHER" id="PTHR22918:SF1">
    <property type="entry name" value="FIBRONECTIN TYPE-II DOMAIN-CONTAINING PROTEIN"/>
    <property type="match status" value="1"/>
</dbReference>
<evidence type="ECO:0000256" key="2">
    <source>
        <dbReference type="ARBA" id="ARBA00010011"/>
    </source>
</evidence>
<dbReference type="Ensembl" id="ENSPMET00000015803.1">
    <property type="protein sequence ID" value="ENSPMEP00000021224.1"/>
    <property type="gene ID" value="ENSPMEG00000001282.1"/>
</dbReference>
<dbReference type="PROSITE" id="PS00023">
    <property type="entry name" value="FN2_1"/>
    <property type="match status" value="1"/>
</dbReference>
<feature type="disulfide bond" evidence="6">
    <location>
        <begin position="117"/>
        <end position="143"/>
    </location>
</feature>
<comment type="similarity">
    <text evidence="2">Belongs to the seminal plasma protein family.</text>
</comment>
<dbReference type="InterPro" id="IPR000562">
    <property type="entry name" value="FN_type2_dom"/>
</dbReference>
<feature type="disulfide bond" evidence="6">
    <location>
        <begin position="23"/>
        <end position="49"/>
    </location>
</feature>
<feature type="domain" description="Fibronectin type-II" evidence="8">
    <location>
        <begin position="60"/>
        <end position="108"/>
    </location>
</feature>
<dbReference type="PANTHER" id="PTHR22918">
    <property type="entry name" value="SEMINAL PLASMA PROTEIN"/>
    <property type="match status" value="1"/>
</dbReference>
<feature type="disulfide bond" evidence="6">
    <location>
        <begin position="131"/>
        <end position="158"/>
    </location>
</feature>
<evidence type="ECO:0000313" key="9">
    <source>
        <dbReference type="Ensembl" id="ENSPMEP00000021224.1"/>
    </source>
</evidence>
<sequence length="249" mass="28235">MTLSTVILTVLFTFDGNANGARCVYPFIFHGRMYKSCTTDGRIDGKRWCATTKTWRERNSEGDACHFPFVFQGKEYHSCTSEGRTDGKLWCGTTDSYDRDQKFGFCPNDGGSDGDPCHFPFVFQGLAYNQCTTDGRTDFKLWCATTDNYDRDKKSGFCPDLGAICHFPFTFHGRSYTTCITEGVNNSIPWCATTANYDTDGIYGACPTERKHDKNDKPELINYVYELVKENWNSSNDVFNCNPHSLVHI</sequence>
<feature type="domain" description="Fibronectin type-II" evidence="8">
    <location>
        <begin position="160"/>
        <end position="208"/>
    </location>
</feature>
<keyword evidence="5 6" id="KW-1015">Disulfide bond</keyword>
<evidence type="ECO:0000256" key="3">
    <source>
        <dbReference type="ARBA" id="ARBA00022525"/>
    </source>
</evidence>
<feature type="domain" description="Fibronectin type-II" evidence="8">
    <location>
        <begin position="112"/>
        <end position="160"/>
    </location>
</feature>